<protein>
    <submittedName>
        <fullName evidence="1">Uncharacterized protein</fullName>
    </submittedName>
</protein>
<organism evidence="1 2">
    <name type="scientific">Pristionchus pacificus</name>
    <name type="common">Parasitic nematode worm</name>
    <dbReference type="NCBI Taxonomy" id="54126"/>
    <lineage>
        <taxon>Eukaryota</taxon>
        <taxon>Metazoa</taxon>
        <taxon>Ecdysozoa</taxon>
        <taxon>Nematoda</taxon>
        <taxon>Chromadorea</taxon>
        <taxon>Rhabditida</taxon>
        <taxon>Rhabditina</taxon>
        <taxon>Diplogasteromorpha</taxon>
        <taxon>Diplogasteroidea</taxon>
        <taxon>Neodiplogasteridae</taxon>
        <taxon>Pristionchus</taxon>
    </lineage>
</organism>
<evidence type="ECO:0000313" key="2">
    <source>
        <dbReference type="Proteomes" id="UP000005239"/>
    </source>
</evidence>
<dbReference type="AlphaFoldDB" id="A0A2A6CFK1"/>
<dbReference type="Proteomes" id="UP000005239">
    <property type="component" value="Unassembled WGS sequence"/>
</dbReference>
<evidence type="ECO:0000313" key="1">
    <source>
        <dbReference type="EnsemblMetazoa" id="PPA44841.1"/>
    </source>
</evidence>
<sequence>MRYAQDSANPRLIAAVPWLLSAQYHDRTAPALRPQYVSRILHHPSHTPPLHQSPECSFPAESRCPIEHSVWYCT</sequence>
<reference evidence="1" key="2">
    <citation type="submission" date="2022-06" db="UniProtKB">
        <authorList>
            <consortium name="EnsemblMetazoa"/>
        </authorList>
    </citation>
    <scope>IDENTIFICATION</scope>
    <source>
        <strain evidence="1">PS312</strain>
    </source>
</reference>
<dbReference type="EnsemblMetazoa" id="PPA44841.1">
    <property type="protein sequence ID" value="PPA44841.1"/>
    <property type="gene ID" value="WBGene00283210"/>
</dbReference>
<name>A0A2A6CFK1_PRIPA</name>
<accession>A0A2A6CFK1</accession>
<proteinExistence type="predicted"/>
<reference evidence="2" key="1">
    <citation type="journal article" date="2008" name="Nat. Genet.">
        <title>The Pristionchus pacificus genome provides a unique perspective on nematode lifestyle and parasitism.</title>
        <authorList>
            <person name="Dieterich C."/>
            <person name="Clifton S.W."/>
            <person name="Schuster L.N."/>
            <person name="Chinwalla A."/>
            <person name="Delehaunty K."/>
            <person name="Dinkelacker I."/>
            <person name="Fulton L."/>
            <person name="Fulton R."/>
            <person name="Godfrey J."/>
            <person name="Minx P."/>
            <person name="Mitreva M."/>
            <person name="Roeseler W."/>
            <person name="Tian H."/>
            <person name="Witte H."/>
            <person name="Yang S.P."/>
            <person name="Wilson R.K."/>
            <person name="Sommer R.J."/>
        </authorList>
    </citation>
    <scope>NUCLEOTIDE SEQUENCE [LARGE SCALE GENOMIC DNA]</scope>
    <source>
        <strain evidence="2">PS312</strain>
    </source>
</reference>
<gene>
    <name evidence="1" type="primary">WBGene00283210</name>
</gene>
<accession>A0A8R1V2M9</accession>
<keyword evidence="2" id="KW-1185">Reference proteome</keyword>